<evidence type="ECO:0000313" key="8">
    <source>
        <dbReference type="EMBL" id="PSW22340.1"/>
    </source>
</evidence>
<organism evidence="8 9">
    <name type="scientific">Photobacterium swingsii</name>
    <dbReference type="NCBI Taxonomy" id="680026"/>
    <lineage>
        <taxon>Bacteria</taxon>
        <taxon>Pseudomonadati</taxon>
        <taxon>Pseudomonadota</taxon>
        <taxon>Gammaproteobacteria</taxon>
        <taxon>Vibrionales</taxon>
        <taxon>Vibrionaceae</taxon>
        <taxon>Photobacterium</taxon>
    </lineage>
</organism>
<evidence type="ECO:0000259" key="7">
    <source>
        <dbReference type="Pfam" id="PF00892"/>
    </source>
</evidence>
<dbReference type="PANTHER" id="PTHR32322">
    <property type="entry name" value="INNER MEMBRANE TRANSPORTER"/>
    <property type="match status" value="1"/>
</dbReference>
<evidence type="ECO:0000256" key="2">
    <source>
        <dbReference type="ARBA" id="ARBA00007362"/>
    </source>
</evidence>
<keyword evidence="3 6" id="KW-0812">Transmembrane</keyword>
<feature type="transmembrane region" description="Helical" evidence="6">
    <location>
        <begin position="151"/>
        <end position="173"/>
    </location>
</feature>
<dbReference type="Proteomes" id="UP000240481">
    <property type="component" value="Unassembled WGS sequence"/>
</dbReference>
<dbReference type="GO" id="GO:0016020">
    <property type="term" value="C:membrane"/>
    <property type="evidence" value="ECO:0007669"/>
    <property type="project" value="UniProtKB-SubCell"/>
</dbReference>
<evidence type="ECO:0000313" key="9">
    <source>
        <dbReference type="Proteomes" id="UP000240481"/>
    </source>
</evidence>
<dbReference type="EMBL" id="PYLZ01000014">
    <property type="protein sequence ID" value="PSW22340.1"/>
    <property type="molecule type" value="Genomic_DNA"/>
</dbReference>
<dbReference type="RefSeq" id="WP_048899881.1">
    <property type="nucleotide sequence ID" value="NZ_AP024852.1"/>
</dbReference>
<feature type="transmembrane region" description="Helical" evidence="6">
    <location>
        <begin position="36"/>
        <end position="56"/>
    </location>
</feature>
<feature type="domain" description="EamA" evidence="7">
    <location>
        <begin position="5"/>
        <end position="133"/>
    </location>
</feature>
<dbReference type="InterPro" id="IPR037185">
    <property type="entry name" value="EmrE-like"/>
</dbReference>
<feature type="domain" description="EamA" evidence="7">
    <location>
        <begin position="155"/>
        <end position="293"/>
    </location>
</feature>
<dbReference type="PANTHER" id="PTHR32322:SF2">
    <property type="entry name" value="EAMA DOMAIN-CONTAINING PROTEIN"/>
    <property type="match status" value="1"/>
</dbReference>
<keyword evidence="9" id="KW-1185">Reference proteome</keyword>
<reference evidence="8 9" key="1">
    <citation type="submission" date="2018-01" db="EMBL/GenBank/DDBJ databases">
        <title>Whole genome sequencing of Histamine producing bacteria.</title>
        <authorList>
            <person name="Butler K."/>
        </authorList>
    </citation>
    <scope>NUCLEOTIDE SEQUENCE [LARGE SCALE GENOMIC DNA]</scope>
    <source>
        <strain evidence="8 9">DSM 24669</strain>
    </source>
</reference>
<feature type="transmembrane region" description="Helical" evidence="6">
    <location>
        <begin position="95"/>
        <end position="112"/>
    </location>
</feature>
<dbReference type="SUPFAM" id="SSF103481">
    <property type="entry name" value="Multidrug resistance efflux transporter EmrE"/>
    <property type="match status" value="2"/>
</dbReference>
<name>A0A0J8V8X4_9GAMM</name>
<comment type="similarity">
    <text evidence="2">Belongs to the EamA transporter family.</text>
</comment>
<evidence type="ECO:0000256" key="1">
    <source>
        <dbReference type="ARBA" id="ARBA00004141"/>
    </source>
</evidence>
<evidence type="ECO:0000256" key="4">
    <source>
        <dbReference type="ARBA" id="ARBA00022989"/>
    </source>
</evidence>
<feature type="transmembrane region" description="Helical" evidence="6">
    <location>
        <begin position="62"/>
        <end position="83"/>
    </location>
</feature>
<feature type="transmembrane region" description="Helical" evidence="6">
    <location>
        <begin position="248"/>
        <end position="268"/>
    </location>
</feature>
<keyword evidence="5 6" id="KW-0472">Membrane</keyword>
<proteinExistence type="inferred from homology"/>
<evidence type="ECO:0000256" key="5">
    <source>
        <dbReference type="ARBA" id="ARBA00023136"/>
    </source>
</evidence>
<keyword evidence="4 6" id="KW-1133">Transmembrane helix</keyword>
<sequence length="295" mass="31902">MGYEWLALGAALLWAISSLISVAPARHLGAFAYSRWRMACVTIMLSSMAWFNGGWFSVQLDIALIMMLSGLIGIFIGDTALFACFNRIGPRRGGLLFSCHAIFSALLGIWLFDEVLAGWKLIGSVLVFSGVATAIFFGQRKQNHQWETTRGQWWIAIVLGLTAALCQSLGAIIAKPAMSTAIDPIAASAIRMATAFGAHFLLRLLQVPIAKPINPISWPILGMVALNGLLAMAFGMTLILYALRFGDVGVVALLSSTTPIIILPLLWWHTRQRPAFTAWLGALLAVCGTALIISN</sequence>
<dbReference type="Pfam" id="PF00892">
    <property type="entry name" value="EamA"/>
    <property type="match status" value="2"/>
</dbReference>
<feature type="transmembrane region" description="Helical" evidence="6">
    <location>
        <begin position="118"/>
        <end position="139"/>
    </location>
</feature>
<feature type="transmembrane region" description="Helical" evidence="6">
    <location>
        <begin position="217"/>
        <end position="242"/>
    </location>
</feature>
<gene>
    <name evidence="8" type="ORF">C9I94_20535</name>
</gene>
<dbReference type="InterPro" id="IPR050638">
    <property type="entry name" value="AA-Vitamin_Transporters"/>
</dbReference>
<dbReference type="OrthoDB" id="7841315at2"/>
<evidence type="ECO:0000256" key="3">
    <source>
        <dbReference type="ARBA" id="ARBA00022692"/>
    </source>
</evidence>
<dbReference type="AlphaFoldDB" id="A0A0J8V8X4"/>
<dbReference type="STRING" id="680026.AB733_17170"/>
<dbReference type="InterPro" id="IPR000620">
    <property type="entry name" value="EamA_dom"/>
</dbReference>
<comment type="subcellular location">
    <subcellularLocation>
        <location evidence="1">Membrane</location>
        <topology evidence="1">Multi-pass membrane protein</topology>
    </subcellularLocation>
</comment>
<comment type="caution">
    <text evidence="8">The sequence shown here is derived from an EMBL/GenBank/DDBJ whole genome shotgun (WGS) entry which is preliminary data.</text>
</comment>
<evidence type="ECO:0000256" key="6">
    <source>
        <dbReference type="SAM" id="Phobius"/>
    </source>
</evidence>
<protein>
    <submittedName>
        <fullName evidence="8">EamA/RhaT family transporter</fullName>
    </submittedName>
</protein>
<feature type="transmembrane region" description="Helical" evidence="6">
    <location>
        <begin position="6"/>
        <end position="24"/>
    </location>
</feature>
<feature type="transmembrane region" description="Helical" evidence="6">
    <location>
        <begin position="275"/>
        <end position="293"/>
    </location>
</feature>
<accession>A0A0J8V8X4</accession>